<evidence type="ECO:0000259" key="6">
    <source>
        <dbReference type="Pfam" id="PF14759"/>
    </source>
</evidence>
<dbReference type="PANTHER" id="PTHR43557:SF2">
    <property type="entry name" value="RIESKE DOMAIN-CONTAINING PROTEIN-RELATED"/>
    <property type="match status" value="1"/>
</dbReference>
<name>A0AB72VDN0_CORGB</name>
<organism evidence="7">
    <name type="scientific">Corynebacterium glutamicum (strain R)</name>
    <dbReference type="NCBI Taxonomy" id="340322"/>
    <lineage>
        <taxon>Bacteria</taxon>
        <taxon>Bacillati</taxon>
        <taxon>Actinomycetota</taxon>
        <taxon>Actinomycetes</taxon>
        <taxon>Mycobacteriales</taxon>
        <taxon>Corynebacteriaceae</taxon>
        <taxon>Corynebacterium</taxon>
    </lineage>
</organism>
<accession>A0AB72VDN0</accession>
<dbReference type="Pfam" id="PF14759">
    <property type="entry name" value="Reductase_C"/>
    <property type="match status" value="1"/>
</dbReference>
<dbReference type="RefSeq" id="WP_011897916.1">
    <property type="nucleotide sequence ID" value="NC_009342.1"/>
</dbReference>
<protein>
    <recommendedName>
        <fullName evidence="8">Pyridine nucleotide-disulfide oxidoreductase</fullName>
    </recommendedName>
</protein>
<evidence type="ECO:0000313" key="7">
    <source>
        <dbReference type="EMBL" id="BAF55625.1"/>
    </source>
</evidence>
<reference evidence="7" key="1">
    <citation type="journal article" date="2007" name="Microbiology">
        <title>Comparative analysis of the Corynebacterium glutamicum group and complete genome sequence of strain R.</title>
        <authorList>
            <person name="Yukawa H."/>
            <person name="Omumasaba C.A."/>
            <person name="Nonaka H."/>
            <person name="Kos P."/>
            <person name="Okai N."/>
            <person name="Suzuki N."/>
            <person name="Suda M."/>
            <person name="Tsuge Y."/>
            <person name="Watanabe J."/>
            <person name="Ikeda Y."/>
            <person name="Vertes A.A."/>
            <person name="Inui M."/>
        </authorList>
    </citation>
    <scope>NUCLEOTIDE SEQUENCE</scope>
    <source>
        <strain evidence="7">R</strain>
    </source>
</reference>
<dbReference type="InterPro" id="IPR036188">
    <property type="entry name" value="FAD/NAD-bd_sf"/>
</dbReference>
<dbReference type="InterPro" id="IPR028202">
    <property type="entry name" value="Reductase_C"/>
</dbReference>
<gene>
    <name evidence="7" type="ordered locus">cgR_2611</name>
</gene>
<evidence type="ECO:0000259" key="5">
    <source>
        <dbReference type="Pfam" id="PF07992"/>
    </source>
</evidence>
<dbReference type="EMBL" id="AP009044">
    <property type="protein sequence ID" value="BAF55625.1"/>
    <property type="molecule type" value="Genomic_DNA"/>
</dbReference>
<dbReference type="SUPFAM" id="SSF51905">
    <property type="entry name" value="FAD/NAD(P)-binding domain"/>
    <property type="match status" value="1"/>
</dbReference>
<evidence type="ECO:0000256" key="3">
    <source>
        <dbReference type="ARBA" id="ARBA00022827"/>
    </source>
</evidence>
<dbReference type="Gene3D" id="3.50.50.60">
    <property type="entry name" value="FAD/NAD(P)-binding domain"/>
    <property type="match status" value="2"/>
</dbReference>
<dbReference type="PRINTS" id="PR00411">
    <property type="entry name" value="PNDRDTASEI"/>
</dbReference>
<dbReference type="InterPro" id="IPR050446">
    <property type="entry name" value="FAD-oxidoreductase/Apoptosis"/>
</dbReference>
<evidence type="ECO:0000256" key="1">
    <source>
        <dbReference type="ARBA" id="ARBA00001974"/>
    </source>
</evidence>
<evidence type="ECO:0008006" key="8">
    <source>
        <dbReference type="Google" id="ProtNLM"/>
    </source>
</evidence>
<dbReference type="SUPFAM" id="SSF55424">
    <property type="entry name" value="FAD/NAD-linked reductases, dimerisation (C-terminal) domain"/>
    <property type="match status" value="1"/>
</dbReference>
<dbReference type="InterPro" id="IPR023753">
    <property type="entry name" value="FAD/NAD-binding_dom"/>
</dbReference>
<dbReference type="AlphaFoldDB" id="A0AB72VDN0"/>
<dbReference type="InterPro" id="IPR016156">
    <property type="entry name" value="FAD/NAD-linked_Rdtase_dimer_sf"/>
</dbReference>
<dbReference type="Proteomes" id="UP000006698">
    <property type="component" value="Chromosome"/>
</dbReference>
<comment type="cofactor">
    <cofactor evidence="1">
        <name>FAD</name>
        <dbReference type="ChEBI" id="CHEBI:57692"/>
    </cofactor>
</comment>
<dbReference type="PRINTS" id="PR00368">
    <property type="entry name" value="FADPNR"/>
</dbReference>
<dbReference type="KEGG" id="cgt:cgR_2611"/>
<keyword evidence="2" id="KW-0285">Flavoprotein</keyword>
<dbReference type="Pfam" id="PF07992">
    <property type="entry name" value="Pyr_redox_2"/>
    <property type="match status" value="1"/>
</dbReference>
<dbReference type="PANTHER" id="PTHR43557">
    <property type="entry name" value="APOPTOSIS-INDUCING FACTOR 1"/>
    <property type="match status" value="1"/>
</dbReference>
<keyword evidence="4" id="KW-0560">Oxidoreductase</keyword>
<dbReference type="GO" id="GO:0005737">
    <property type="term" value="C:cytoplasm"/>
    <property type="evidence" value="ECO:0007669"/>
    <property type="project" value="TreeGrafter"/>
</dbReference>
<proteinExistence type="predicted"/>
<feature type="domain" description="Reductase C-terminal" evidence="6">
    <location>
        <begin position="326"/>
        <end position="407"/>
    </location>
</feature>
<evidence type="ECO:0000256" key="4">
    <source>
        <dbReference type="ARBA" id="ARBA00023002"/>
    </source>
</evidence>
<sequence>MSTPQSIVIIGGGLAGAKTAEALRVNGHEGSITLIAAENHLPYERPPLSKEYMAGKVGFEKAIVHPAGWYKENNVTLRQGVRATAIDAGSRQVTVDDGGNTETINYDKLVLATGSAVRKLPIPGADASNVHYLRAVEDSDAIKATFGEGKKLVLIGGGWIGLEVASAARGAGTDVTVLEGGKLPLLNVLGETVAQVFADLHVANGVDLRTEVKITDIVTEDGRAVGVRLDDGEVVPADAVVIGIGVTPVIDLAESAGLEIDNGVLVDAALRTSDPDIYAVGDIANHDHPVLGHRIRVEHWATALNQPAAAVKSLLGKDAEFTNLPYFFTDQFDLGCEYVGHATGSQEKVFIRGNLETREFVAFWVDAENRILAAMNVNVWDVPDQIKPLIASGKSVDTERLVDPEVPYSEL</sequence>
<feature type="domain" description="FAD/NAD(P)-binding" evidence="5">
    <location>
        <begin position="6"/>
        <end position="306"/>
    </location>
</feature>
<dbReference type="GO" id="GO:0016651">
    <property type="term" value="F:oxidoreductase activity, acting on NAD(P)H"/>
    <property type="evidence" value="ECO:0007669"/>
    <property type="project" value="TreeGrafter"/>
</dbReference>
<keyword evidence="3" id="KW-0274">FAD</keyword>
<evidence type="ECO:0000256" key="2">
    <source>
        <dbReference type="ARBA" id="ARBA00022630"/>
    </source>
</evidence>
<dbReference type="Gene3D" id="3.30.390.30">
    <property type="match status" value="1"/>
</dbReference>